<dbReference type="RefSeq" id="WP_341465375.1">
    <property type="nucleotide sequence ID" value="NZ_FQVG01000025.1"/>
</dbReference>
<proteinExistence type="predicted"/>
<dbReference type="EMBL" id="FQVG01000025">
    <property type="protein sequence ID" value="SHE95779.1"/>
    <property type="molecule type" value="Genomic_DNA"/>
</dbReference>
<dbReference type="GO" id="GO:0030976">
    <property type="term" value="F:thiamine pyrophosphate binding"/>
    <property type="evidence" value="ECO:0007669"/>
    <property type="project" value="TreeGrafter"/>
</dbReference>
<dbReference type="AlphaFoldDB" id="A0A1M4XQK1"/>
<protein>
    <submittedName>
        <fullName evidence="3">Iron(III) transport system substrate-binding protein</fullName>
    </submittedName>
</protein>
<accession>A0A1M4XQK1</accession>
<dbReference type="GO" id="GO:0030288">
    <property type="term" value="C:outer membrane-bounded periplasmic space"/>
    <property type="evidence" value="ECO:0007669"/>
    <property type="project" value="TreeGrafter"/>
</dbReference>
<feature type="chain" id="PRO_5038851459" evidence="2">
    <location>
        <begin position="19"/>
        <end position="343"/>
    </location>
</feature>
<dbReference type="CDD" id="cd13546">
    <property type="entry name" value="PBP2_BitB"/>
    <property type="match status" value="1"/>
</dbReference>
<dbReference type="PANTHER" id="PTHR30006">
    <property type="entry name" value="THIAMINE-BINDING PERIPLASMIC PROTEIN-RELATED"/>
    <property type="match status" value="1"/>
</dbReference>
<evidence type="ECO:0000313" key="3">
    <source>
        <dbReference type="EMBL" id="SHE95779.1"/>
    </source>
</evidence>
<dbReference type="PIRSF" id="PIRSF002825">
    <property type="entry name" value="CfbpA"/>
    <property type="match status" value="1"/>
</dbReference>
<keyword evidence="4" id="KW-1185">Reference proteome</keyword>
<reference evidence="4" key="1">
    <citation type="submission" date="2016-11" db="EMBL/GenBank/DDBJ databases">
        <authorList>
            <person name="Varghese N."/>
            <person name="Submissions S."/>
        </authorList>
    </citation>
    <scope>NUCLEOTIDE SEQUENCE [LARGE SCALE GENOMIC DNA]</scope>
    <source>
        <strain evidence="4">DSM 10124</strain>
    </source>
</reference>
<evidence type="ECO:0000256" key="1">
    <source>
        <dbReference type="ARBA" id="ARBA00022729"/>
    </source>
</evidence>
<dbReference type="GO" id="GO:0015888">
    <property type="term" value="P:thiamine transport"/>
    <property type="evidence" value="ECO:0007669"/>
    <property type="project" value="TreeGrafter"/>
</dbReference>
<keyword evidence="1 2" id="KW-0732">Signal</keyword>
<feature type="signal peptide" evidence="2">
    <location>
        <begin position="1"/>
        <end position="18"/>
    </location>
</feature>
<dbReference type="InterPro" id="IPR026045">
    <property type="entry name" value="Ferric-bd"/>
</dbReference>
<organism evidence="3 4">
    <name type="scientific">Caloramator proteoclasticus DSM 10124</name>
    <dbReference type="NCBI Taxonomy" id="1121262"/>
    <lineage>
        <taxon>Bacteria</taxon>
        <taxon>Bacillati</taxon>
        <taxon>Bacillota</taxon>
        <taxon>Clostridia</taxon>
        <taxon>Eubacteriales</taxon>
        <taxon>Clostridiaceae</taxon>
        <taxon>Caloramator</taxon>
    </lineage>
</organism>
<gene>
    <name evidence="3" type="ORF">SAMN02746091_01477</name>
</gene>
<dbReference type="Pfam" id="PF13531">
    <property type="entry name" value="SBP_bac_11"/>
    <property type="match status" value="1"/>
</dbReference>
<dbReference type="PROSITE" id="PS51257">
    <property type="entry name" value="PROKAR_LIPOPROTEIN"/>
    <property type="match status" value="1"/>
</dbReference>
<name>A0A1M4XQK1_9CLOT</name>
<dbReference type="GO" id="GO:0030975">
    <property type="term" value="F:thiamine binding"/>
    <property type="evidence" value="ECO:0007669"/>
    <property type="project" value="TreeGrafter"/>
</dbReference>
<dbReference type="SUPFAM" id="SSF53850">
    <property type="entry name" value="Periplasmic binding protein-like II"/>
    <property type="match status" value="1"/>
</dbReference>
<evidence type="ECO:0000313" key="4">
    <source>
        <dbReference type="Proteomes" id="UP000184423"/>
    </source>
</evidence>
<evidence type="ECO:0000256" key="2">
    <source>
        <dbReference type="SAM" id="SignalP"/>
    </source>
</evidence>
<dbReference type="Proteomes" id="UP000184423">
    <property type="component" value="Unassembled WGS sequence"/>
</dbReference>
<sequence>MKRILGLALSAVMMFSLASCSNSKTQTTSNTDNASKKVVIYCPHPVEFINPIVAEFEKSTGITAEVVTAGTGELLKRIEAEKDNPLGDVLWGGSLSTVKPKKDFFQEYKSKNEDAVLDDCKNTEGMITRFTMIPSVIMVNKNLIGNIKIEGYQDLLNPALKGKIVFADPSKSSSSFEHLVNMLYAMGQGDPNKGWEYVGQLCKNLDGKLLSGSSAVYKGVADGEYTVGLTFEEAAAKYVKDGAPVEIIYMKEGVIAKPDTVQIIKGAKNLENAKKFIDFVTSKEAQTLIANQLCRRSVRKDVPAASGLKALNEMNLIKDDEATVNKSKQEWLDKFKDIFTSSK</sequence>
<dbReference type="PANTHER" id="PTHR30006:SF2">
    <property type="entry name" value="ABC TRANSPORTER SUBSTRATE-BINDING PROTEIN"/>
    <property type="match status" value="1"/>
</dbReference>
<dbReference type="Gene3D" id="3.40.190.10">
    <property type="entry name" value="Periplasmic binding protein-like II"/>
    <property type="match status" value="2"/>
</dbReference>